<dbReference type="InterPro" id="IPR000477">
    <property type="entry name" value="RT_dom"/>
</dbReference>
<keyword evidence="3" id="KW-1185">Reference proteome</keyword>
<reference evidence="2" key="2">
    <citation type="submission" date="2025-09" db="UniProtKB">
        <authorList>
            <consortium name="Ensembl"/>
        </authorList>
    </citation>
    <scope>IDENTIFICATION</scope>
</reference>
<dbReference type="Ensembl" id="ENSCCRT00010060901.1">
    <property type="protein sequence ID" value="ENSCCRP00010055575.1"/>
    <property type="gene ID" value="ENSCCRG00010023581.1"/>
</dbReference>
<reference evidence="2" key="1">
    <citation type="submission" date="2025-08" db="UniProtKB">
        <authorList>
            <consortium name="Ensembl"/>
        </authorList>
    </citation>
    <scope>IDENTIFICATION</scope>
</reference>
<evidence type="ECO:0000313" key="2">
    <source>
        <dbReference type="Ensembl" id="ENSCCRP00010055575.1"/>
    </source>
</evidence>
<name>A0A8C1L1H7_CYPCA</name>
<organism evidence="2 3">
    <name type="scientific">Cyprinus carpio</name>
    <name type="common">Common carp</name>
    <dbReference type="NCBI Taxonomy" id="7962"/>
    <lineage>
        <taxon>Eukaryota</taxon>
        <taxon>Metazoa</taxon>
        <taxon>Chordata</taxon>
        <taxon>Craniata</taxon>
        <taxon>Vertebrata</taxon>
        <taxon>Euteleostomi</taxon>
        <taxon>Actinopterygii</taxon>
        <taxon>Neopterygii</taxon>
        <taxon>Teleostei</taxon>
        <taxon>Ostariophysi</taxon>
        <taxon>Cypriniformes</taxon>
        <taxon>Cyprinidae</taxon>
        <taxon>Cyprininae</taxon>
        <taxon>Cyprinus</taxon>
    </lineage>
</organism>
<dbReference type="Proteomes" id="UP000694427">
    <property type="component" value="Unplaced"/>
</dbReference>
<dbReference type="PANTHER" id="PTHR33332">
    <property type="entry name" value="REVERSE TRANSCRIPTASE DOMAIN-CONTAINING PROTEIN"/>
    <property type="match status" value="1"/>
</dbReference>
<sequence>MYKSHLLLYKDSILQTKSTFLSGLFGSNDGNPKALFSLFNKLLQPPEKVLLDPNNFNNLRPISKLPFISKILEKIVATQLHSHLSLNNLYEQFQSGFRPHQGTETALFKIINDLLMAADSGFITILILLDLSAALDTISHSNLLNRLSSIGITHTPLCWCHSYLSGRTQFIQLRTFRSQSSTVTTGVPQGSVLGPLLFIIYLPSLGNIFCKFNIHFHCFADDTQLYLSSRPNCPLPLSTPINCLSEMKSWFTLNFLKLNCDKSEILLVGTKSTLSKADSFSLIIDDSSVSPSPQVKSLGVILDSLLSFHPHINSITRSAYFHLRNINCLCPFLTSHSTSILVHSLVWSAAPGEQLGVWCLAQGHLSRGIEGGESTVHELPPHLQLLPARDSNSQPLDCESDSLTIRPRLPLTKTI</sequence>
<dbReference type="Pfam" id="PF00078">
    <property type="entry name" value="RVT_1"/>
    <property type="match status" value="1"/>
</dbReference>
<dbReference type="CDD" id="cd01650">
    <property type="entry name" value="RT_nLTR_like"/>
    <property type="match status" value="1"/>
</dbReference>
<evidence type="ECO:0000259" key="1">
    <source>
        <dbReference type="PROSITE" id="PS50878"/>
    </source>
</evidence>
<protein>
    <recommendedName>
        <fullName evidence="1">Reverse transcriptase domain-containing protein</fullName>
    </recommendedName>
</protein>
<dbReference type="PROSITE" id="PS50878">
    <property type="entry name" value="RT_POL"/>
    <property type="match status" value="1"/>
</dbReference>
<accession>A0A8C1L1H7</accession>
<feature type="domain" description="Reverse transcriptase" evidence="1">
    <location>
        <begin position="33"/>
        <end position="302"/>
    </location>
</feature>
<dbReference type="AlphaFoldDB" id="A0A8C1L1H7"/>
<evidence type="ECO:0000313" key="3">
    <source>
        <dbReference type="Proteomes" id="UP000694427"/>
    </source>
</evidence>
<proteinExistence type="predicted"/>